<keyword evidence="2" id="KW-0472">Membrane</keyword>
<feature type="domain" description="Phospholipid/glycerol acyltransferase" evidence="3">
    <location>
        <begin position="79"/>
        <end position="289"/>
    </location>
</feature>
<dbReference type="Proteomes" id="UP001338582">
    <property type="component" value="Chromosome 1"/>
</dbReference>
<gene>
    <name evidence="4" type="ORF">PUMCH_000544</name>
</gene>
<feature type="transmembrane region" description="Helical" evidence="2">
    <location>
        <begin position="439"/>
        <end position="459"/>
    </location>
</feature>
<dbReference type="PANTHER" id="PTHR31605">
    <property type="entry name" value="GLYCEROL-3-PHOSPHATE O-ACYLTRANSFERASE 1"/>
    <property type="match status" value="1"/>
</dbReference>
<dbReference type="EMBL" id="CP138894">
    <property type="protein sequence ID" value="WPK23308.1"/>
    <property type="molecule type" value="Genomic_DNA"/>
</dbReference>
<feature type="region of interest" description="Disordered" evidence="1">
    <location>
        <begin position="611"/>
        <end position="636"/>
    </location>
</feature>
<accession>A0AAX4H491</accession>
<dbReference type="GO" id="GO:0008654">
    <property type="term" value="P:phospholipid biosynthetic process"/>
    <property type="evidence" value="ECO:0007669"/>
    <property type="project" value="TreeGrafter"/>
</dbReference>
<sequence>MSHHAANPGSSNESSGSADSNKTLRRSLGSQPLQYRPFSARQMWLYDFIMWMFLVIFDCFFREIRPRGAFRLPKKGAVIFVAAPHANQFVDPMILMNQVKREAGRRVSFLIAQKSYKHSVIGPLSRAQLSIPVQRAQDMLQAGTGKIYLDFEKNPLLVTGEGTKFTHECMHRGLLALPKSLGAVEIDEIISDTKLTLRKEFTRSDTIVKLLSKGTPFKVADKIDQKQVYQYVFDHLSAGNCVGIFPEGGSHDRTDLLPLKAGVAIMALGAMTNDPDCNVKIVPCGMNYFNAHKFRSRAVVEFGHPIEFLRDLVDKYNDPATHKQSISECLEIITNGLRAVTVNCQDYETLMVVQAARRLYAGNFAQYLPLPMVVEMNRRLVLGYETFKDQPDLKRLKSKILHYNELLKINHLPDHHVEDCDVSHKLNLIPILVFRIMKLIFFVILALPGAILFSPVFAISKHVSKKKAETALANSTVKVKANDVVATWKILISMGAAPVLYSFYASIGTWYCKRKSYLSSYGLISIWFILYMLGVLVTYSALITGEQGLDLLKSIRPVYLSIFSGASITKLKELRRELSEEITDFVNRYGLELFPDDFNLLEIKDYKEPVQKEMDSDEEEEFKTQQMRNRRTAVKKERAARKAALQSVAESAKASDSDSSSIVESVPLRNTQSYTNIPMFSDYDLHMNEKNSQVDLKSVGSSALPSALQSALPSSSSIIDDFDHQKSLSGHELSQESSDFELNFGALKDEKNISSKIQSKIRQSRGSQ</sequence>
<dbReference type="AlphaFoldDB" id="A0AAX4H491"/>
<evidence type="ECO:0000256" key="1">
    <source>
        <dbReference type="SAM" id="MobiDB-lite"/>
    </source>
</evidence>
<keyword evidence="2" id="KW-1133">Transmembrane helix</keyword>
<dbReference type="RefSeq" id="XP_062875695.1">
    <property type="nucleotide sequence ID" value="XM_063019625.1"/>
</dbReference>
<keyword evidence="2" id="KW-0812">Transmembrane</keyword>
<dbReference type="SMART" id="SM00563">
    <property type="entry name" value="PlsC"/>
    <property type="match status" value="1"/>
</dbReference>
<dbReference type="InterPro" id="IPR002123">
    <property type="entry name" value="Plipid/glycerol_acylTrfase"/>
</dbReference>
<organism evidence="4 5">
    <name type="scientific">Australozyma saopauloensis</name>
    <dbReference type="NCBI Taxonomy" id="291208"/>
    <lineage>
        <taxon>Eukaryota</taxon>
        <taxon>Fungi</taxon>
        <taxon>Dikarya</taxon>
        <taxon>Ascomycota</taxon>
        <taxon>Saccharomycotina</taxon>
        <taxon>Pichiomycetes</taxon>
        <taxon>Metschnikowiaceae</taxon>
        <taxon>Australozyma</taxon>
    </lineage>
</organism>
<keyword evidence="5" id="KW-1185">Reference proteome</keyword>
<evidence type="ECO:0000313" key="4">
    <source>
        <dbReference type="EMBL" id="WPK23308.1"/>
    </source>
</evidence>
<dbReference type="GeneID" id="88171613"/>
<dbReference type="InterPro" id="IPR052744">
    <property type="entry name" value="GPAT/DAPAT"/>
</dbReference>
<feature type="region of interest" description="Disordered" evidence="1">
    <location>
        <begin position="1"/>
        <end position="23"/>
    </location>
</feature>
<dbReference type="GO" id="GO:0016287">
    <property type="term" value="F:glycerone-phosphate O-acyltransferase activity"/>
    <property type="evidence" value="ECO:0007669"/>
    <property type="project" value="TreeGrafter"/>
</dbReference>
<evidence type="ECO:0000313" key="5">
    <source>
        <dbReference type="Proteomes" id="UP001338582"/>
    </source>
</evidence>
<evidence type="ECO:0000256" key="2">
    <source>
        <dbReference type="SAM" id="Phobius"/>
    </source>
</evidence>
<dbReference type="GO" id="GO:0004366">
    <property type="term" value="F:glycerol-3-phosphate O-acyltransferase activity"/>
    <property type="evidence" value="ECO:0007669"/>
    <property type="project" value="TreeGrafter"/>
</dbReference>
<proteinExistence type="predicted"/>
<dbReference type="Pfam" id="PF01553">
    <property type="entry name" value="Acyltransferase"/>
    <property type="match status" value="1"/>
</dbReference>
<dbReference type="KEGG" id="asau:88171613"/>
<evidence type="ECO:0000259" key="3">
    <source>
        <dbReference type="SMART" id="SM00563"/>
    </source>
</evidence>
<dbReference type="SUPFAM" id="SSF69593">
    <property type="entry name" value="Glycerol-3-phosphate (1)-acyltransferase"/>
    <property type="match status" value="1"/>
</dbReference>
<dbReference type="PANTHER" id="PTHR31605:SF0">
    <property type="entry name" value="GLYCEROL-3-PHOSPHATE O-ACYLTRANSFERASE 1"/>
    <property type="match status" value="1"/>
</dbReference>
<protein>
    <recommendedName>
        <fullName evidence="3">Phospholipid/glycerol acyltransferase domain-containing protein</fullName>
    </recommendedName>
</protein>
<name>A0AAX4H491_9ASCO</name>
<feature type="transmembrane region" description="Helical" evidence="2">
    <location>
        <begin position="490"/>
        <end position="511"/>
    </location>
</feature>
<feature type="transmembrane region" description="Helical" evidence="2">
    <location>
        <begin position="523"/>
        <end position="542"/>
    </location>
</feature>
<feature type="compositionally biased region" description="Low complexity" evidence="1">
    <location>
        <begin position="1"/>
        <end position="21"/>
    </location>
</feature>
<reference evidence="4 5" key="1">
    <citation type="submission" date="2023-10" db="EMBL/GenBank/DDBJ databases">
        <title>Draft Genome Sequence of Candida saopaulonensis from a very Premature Infant with Sepsis.</title>
        <authorList>
            <person name="Ning Y."/>
            <person name="Dai R."/>
            <person name="Xiao M."/>
            <person name="Xu Y."/>
            <person name="Yan Q."/>
            <person name="Zhang L."/>
        </authorList>
    </citation>
    <scope>NUCLEOTIDE SEQUENCE [LARGE SCALE GENOMIC DNA]</scope>
    <source>
        <strain evidence="4 5">19XY460</strain>
    </source>
</reference>
<feature type="transmembrane region" description="Helical" evidence="2">
    <location>
        <begin position="43"/>
        <end position="61"/>
    </location>
</feature>